<feature type="compositionally biased region" description="Polar residues" evidence="2">
    <location>
        <begin position="351"/>
        <end position="374"/>
    </location>
</feature>
<reference evidence="4 5" key="1">
    <citation type="journal article" date="2018" name="BMC Genomics">
        <title>Comparative genome analyses reveal sequence features reflecting distinct modes of host-adaptation between dicot and monocot powdery mildew.</title>
        <authorList>
            <person name="Wu Y."/>
            <person name="Ma X."/>
            <person name="Pan Z."/>
            <person name="Kale S.D."/>
            <person name="Song Y."/>
            <person name="King H."/>
            <person name="Zhang Q."/>
            <person name="Presley C."/>
            <person name="Deng X."/>
            <person name="Wei C.I."/>
            <person name="Xiao S."/>
        </authorList>
    </citation>
    <scope>NUCLEOTIDE SEQUENCE [LARGE SCALE GENOMIC DNA]</scope>
    <source>
        <strain evidence="4">UMSG1</strain>
    </source>
</reference>
<name>A0A420IBN2_9PEZI</name>
<dbReference type="Pfam" id="PF24537">
    <property type="entry name" value="zf-C2H2_fungi"/>
    <property type="match status" value="1"/>
</dbReference>
<evidence type="ECO:0000313" key="4">
    <source>
        <dbReference type="EMBL" id="RKF71963.1"/>
    </source>
</evidence>
<keyword evidence="1" id="KW-0479">Metal-binding</keyword>
<feature type="compositionally biased region" description="Polar residues" evidence="2">
    <location>
        <begin position="107"/>
        <end position="117"/>
    </location>
</feature>
<feature type="region of interest" description="Disordered" evidence="2">
    <location>
        <begin position="413"/>
        <end position="437"/>
    </location>
</feature>
<accession>A0A420IBN2</accession>
<feature type="region of interest" description="Disordered" evidence="2">
    <location>
        <begin position="100"/>
        <end position="126"/>
    </location>
</feature>
<feature type="compositionally biased region" description="Polar residues" evidence="2">
    <location>
        <begin position="177"/>
        <end position="188"/>
    </location>
</feature>
<feature type="region of interest" description="Disordered" evidence="2">
    <location>
        <begin position="157"/>
        <end position="188"/>
    </location>
</feature>
<feature type="compositionally biased region" description="Basic and acidic residues" evidence="2">
    <location>
        <begin position="286"/>
        <end position="299"/>
    </location>
</feature>
<evidence type="ECO:0000256" key="1">
    <source>
        <dbReference type="PROSITE-ProRule" id="PRU00042"/>
    </source>
</evidence>
<feature type="compositionally biased region" description="Basic and acidic residues" evidence="2">
    <location>
        <begin position="630"/>
        <end position="642"/>
    </location>
</feature>
<dbReference type="EMBL" id="MCBS01024977">
    <property type="protein sequence ID" value="RKF71963.1"/>
    <property type="molecule type" value="Genomic_DNA"/>
</dbReference>
<feature type="region of interest" description="Disordered" evidence="2">
    <location>
        <begin position="317"/>
        <end position="374"/>
    </location>
</feature>
<keyword evidence="1" id="KW-0862">Zinc</keyword>
<evidence type="ECO:0000259" key="3">
    <source>
        <dbReference type="PROSITE" id="PS50157"/>
    </source>
</evidence>
<dbReference type="InterPro" id="IPR057026">
    <property type="entry name" value="Znf-C2H2_ascomycetes"/>
</dbReference>
<keyword evidence="1" id="KW-0863">Zinc-finger</keyword>
<feature type="compositionally biased region" description="Low complexity" evidence="2">
    <location>
        <begin position="224"/>
        <end position="242"/>
    </location>
</feature>
<feature type="compositionally biased region" description="Low complexity" evidence="2">
    <location>
        <begin position="333"/>
        <end position="343"/>
    </location>
</feature>
<dbReference type="AlphaFoldDB" id="A0A420IBN2"/>
<gene>
    <name evidence="4" type="ORF">GcM1_249066</name>
</gene>
<dbReference type="Proteomes" id="UP000285326">
    <property type="component" value="Unassembled WGS sequence"/>
</dbReference>
<feature type="compositionally biased region" description="Low complexity" evidence="2">
    <location>
        <begin position="413"/>
        <end position="429"/>
    </location>
</feature>
<feature type="compositionally biased region" description="Polar residues" evidence="2">
    <location>
        <begin position="249"/>
        <end position="273"/>
    </location>
</feature>
<feature type="region of interest" description="Disordered" evidence="2">
    <location>
        <begin position="218"/>
        <end position="303"/>
    </location>
</feature>
<comment type="caution">
    <text evidence="4">The sequence shown here is derived from an EMBL/GenBank/DDBJ whole genome shotgun (WGS) entry which is preliminary data.</text>
</comment>
<dbReference type="PROSITE" id="PS50157">
    <property type="entry name" value="ZINC_FINGER_C2H2_2"/>
    <property type="match status" value="1"/>
</dbReference>
<dbReference type="InterPro" id="IPR013087">
    <property type="entry name" value="Znf_C2H2_type"/>
</dbReference>
<organism evidence="4 5">
    <name type="scientific">Golovinomyces cichoracearum</name>
    <dbReference type="NCBI Taxonomy" id="62708"/>
    <lineage>
        <taxon>Eukaryota</taxon>
        <taxon>Fungi</taxon>
        <taxon>Dikarya</taxon>
        <taxon>Ascomycota</taxon>
        <taxon>Pezizomycotina</taxon>
        <taxon>Leotiomycetes</taxon>
        <taxon>Erysiphales</taxon>
        <taxon>Erysiphaceae</taxon>
        <taxon>Golovinomyces</taxon>
    </lineage>
</organism>
<sequence>MSFNSSSPSITISSMQISDARYILPPAVSSPQQTSNYASTGNLMWDSSRFQDKDAQWRHEVPPTMTTAPITSHDQPRHIHNADVTCSSIMDPMNFKSYPRFDEGYDKTSSASPGQSSHRPESFDYLRSPPVISTRFQVHDKFQTILQAYDKEMLSKLDSRRKNDSRTPPSKYLRPLANSSTQDISPTSYVTHENRIKLRPLSVPDMPAKSLIIDNPFNRQSERPSFTSPPSLLQSSSELRPPNDITDCSRFNTPNFPSTSGGYQVNKNSPNFMSRSQNSSAQSSSIERETEFREEKESRQPCIDEYASRVDIYSPTVAGGKKRRAPSPAVDQSTSSYTVVSSSAPFRRHGSATSRNSAGPHYRSQSGSISSTASDARKNSYASALSVNPNCIGSFGRLSPGVVSPGGLDCIESPSTSLSSNPSPPGSISRFNHQKNPSFDNRTLMTSTCPIPDSASHTPLNRNMSNIQGIFMCECCPKKPKKFDAKEDLDAHEQEKQYECAYCRNRFKNKNEAERHQNSLHLRRHSWSCAALFNCAAAFHTSSTRPNEADTCGYCGEDFPRSGMDSGMPVTTEQDWNVRISHLTEVHKFRECNHAKKFFRADHFRQHLKHSHAGTSGKWTNMLENACMKDEPPPEPIRRSERVNPSLPRTTKTCKEKEIFQVEESLVRSGNTHLRA</sequence>
<dbReference type="GO" id="GO:0008270">
    <property type="term" value="F:zinc ion binding"/>
    <property type="evidence" value="ECO:0007669"/>
    <property type="project" value="UniProtKB-KW"/>
</dbReference>
<proteinExistence type="predicted"/>
<dbReference type="PROSITE" id="PS00028">
    <property type="entry name" value="ZINC_FINGER_C2H2_1"/>
    <property type="match status" value="1"/>
</dbReference>
<protein>
    <recommendedName>
        <fullName evidence="3">C2H2-type domain-containing protein</fullName>
    </recommendedName>
</protein>
<feature type="region of interest" description="Disordered" evidence="2">
    <location>
        <begin position="630"/>
        <end position="650"/>
    </location>
</feature>
<feature type="domain" description="C2H2-type" evidence="3">
    <location>
        <begin position="498"/>
        <end position="526"/>
    </location>
</feature>
<evidence type="ECO:0000256" key="2">
    <source>
        <dbReference type="SAM" id="MobiDB-lite"/>
    </source>
</evidence>
<evidence type="ECO:0000313" key="5">
    <source>
        <dbReference type="Proteomes" id="UP000285326"/>
    </source>
</evidence>
<feature type="compositionally biased region" description="Low complexity" evidence="2">
    <location>
        <begin position="274"/>
        <end position="285"/>
    </location>
</feature>